<organism evidence="14 15">
    <name type="scientific">Nocardia nova SH22a</name>
    <dbReference type="NCBI Taxonomy" id="1415166"/>
    <lineage>
        <taxon>Bacteria</taxon>
        <taxon>Bacillati</taxon>
        <taxon>Actinomycetota</taxon>
        <taxon>Actinomycetes</taxon>
        <taxon>Mycobacteriales</taxon>
        <taxon>Nocardiaceae</taxon>
        <taxon>Nocardia</taxon>
    </lineage>
</organism>
<dbReference type="GO" id="GO:0006260">
    <property type="term" value="P:DNA replication"/>
    <property type="evidence" value="ECO:0007669"/>
    <property type="project" value="UniProtKB-KW"/>
</dbReference>
<dbReference type="AlphaFoldDB" id="W5TBV6"/>
<dbReference type="Gene3D" id="3.90.79.10">
    <property type="entry name" value="Nucleoside Triphosphate Pyrophosphohydrolase"/>
    <property type="match status" value="1"/>
</dbReference>
<keyword evidence="6" id="KW-0227">DNA damage</keyword>
<dbReference type="OrthoDB" id="9804442at2"/>
<comment type="cofactor">
    <cofactor evidence="1">
        <name>Mg(2+)</name>
        <dbReference type="ChEBI" id="CHEBI:18420"/>
    </cofactor>
</comment>
<keyword evidence="3" id="KW-0515">Mutator protein</keyword>
<dbReference type="InterPro" id="IPR047127">
    <property type="entry name" value="MutT-like"/>
</dbReference>
<evidence type="ECO:0000256" key="11">
    <source>
        <dbReference type="ARBA" id="ARBA00038905"/>
    </source>
</evidence>
<evidence type="ECO:0000256" key="7">
    <source>
        <dbReference type="ARBA" id="ARBA00022801"/>
    </source>
</evidence>
<dbReference type="InterPro" id="IPR000086">
    <property type="entry name" value="NUDIX_hydrolase_dom"/>
</dbReference>
<evidence type="ECO:0000256" key="1">
    <source>
        <dbReference type="ARBA" id="ARBA00001946"/>
    </source>
</evidence>
<evidence type="ECO:0000256" key="5">
    <source>
        <dbReference type="ARBA" id="ARBA00022723"/>
    </source>
</evidence>
<name>W5TBV6_9NOCA</name>
<gene>
    <name evidence="14" type="ORF">NONO_c18540</name>
</gene>
<dbReference type="PATRIC" id="fig|1415166.3.peg.1877"/>
<dbReference type="STRING" id="1415166.NONO_c18540"/>
<dbReference type="EMBL" id="CP006850">
    <property type="protein sequence ID" value="AHH16654.1"/>
    <property type="molecule type" value="Genomic_DNA"/>
</dbReference>
<evidence type="ECO:0000313" key="14">
    <source>
        <dbReference type="EMBL" id="AHH16654.1"/>
    </source>
</evidence>
<keyword evidence="9" id="KW-0234">DNA repair</keyword>
<dbReference type="Proteomes" id="UP000019150">
    <property type="component" value="Chromosome"/>
</dbReference>
<feature type="domain" description="Nudix hydrolase" evidence="13">
    <location>
        <begin position="19"/>
        <end position="144"/>
    </location>
</feature>
<evidence type="ECO:0000313" key="15">
    <source>
        <dbReference type="Proteomes" id="UP000019150"/>
    </source>
</evidence>
<evidence type="ECO:0000256" key="9">
    <source>
        <dbReference type="ARBA" id="ARBA00023204"/>
    </source>
</evidence>
<evidence type="ECO:0000256" key="10">
    <source>
        <dbReference type="ARBA" id="ARBA00035861"/>
    </source>
</evidence>
<dbReference type="Pfam" id="PF00293">
    <property type="entry name" value="NUDIX"/>
    <property type="match status" value="1"/>
</dbReference>
<evidence type="ECO:0000256" key="2">
    <source>
        <dbReference type="ARBA" id="ARBA00005582"/>
    </source>
</evidence>
<evidence type="ECO:0000259" key="13">
    <source>
        <dbReference type="PROSITE" id="PS51462"/>
    </source>
</evidence>
<proteinExistence type="inferred from homology"/>
<evidence type="ECO:0000256" key="3">
    <source>
        <dbReference type="ARBA" id="ARBA00022457"/>
    </source>
</evidence>
<keyword evidence="15" id="KW-1185">Reference proteome</keyword>
<dbReference type="EC" id="3.6.1.55" evidence="11"/>
<dbReference type="PROSITE" id="PS00893">
    <property type="entry name" value="NUDIX_BOX"/>
    <property type="match status" value="1"/>
</dbReference>
<sequence>MISANHLRGLEQEAAADGIDRLVVGAVIRNQGNVLLLERPVDDFMGGIWELPSGKVEPGEKLDAALAREVAEETGLTIETITSYLGHFDYLGGSGSLRRQLNFAITVGSTEPVILTEHVSYQWASLDGKLPVTDSVREVLRSVS</sequence>
<dbReference type="GO" id="GO:0006281">
    <property type="term" value="P:DNA repair"/>
    <property type="evidence" value="ECO:0007669"/>
    <property type="project" value="UniProtKB-KW"/>
</dbReference>
<dbReference type="PANTHER" id="PTHR47707">
    <property type="entry name" value="8-OXO-DGTP DIPHOSPHATASE"/>
    <property type="match status" value="1"/>
</dbReference>
<dbReference type="KEGG" id="nno:NONO_c18540"/>
<dbReference type="InterPro" id="IPR015797">
    <property type="entry name" value="NUDIX_hydrolase-like_dom_sf"/>
</dbReference>
<evidence type="ECO:0000256" key="6">
    <source>
        <dbReference type="ARBA" id="ARBA00022763"/>
    </source>
</evidence>
<dbReference type="PRINTS" id="PR00502">
    <property type="entry name" value="NUDIXFAMILY"/>
</dbReference>
<dbReference type="SUPFAM" id="SSF55811">
    <property type="entry name" value="Nudix"/>
    <property type="match status" value="1"/>
</dbReference>
<comment type="similarity">
    <text evidence="2 12">Belongs to the Nudix hydrolase family.</text>
</comment>
<dbReference type="InterPro" id="IPR020084">
    <property type="entry name" value="NUDIX_hydrolase_CS"/>
</dbReference>
<comment type="catalytic activity">
    <reaction evidence="10">
        <text>8-oxo-dGTP + H2O = 8-oxo-dGMP + diphosphate + H(+)</text>
        <dbReference type="Rhea" id="RHEA:31575"/>
        <dbReference type="ChEBI" id="CHEBI:15377"/>
        <dbReference type="ChEBI" id="CHEBI:15378"/>
        <dbReference type="ChEBI" id="CHEBI:33019"/>
        <dbReference type="ChEBI" id="CHEBI:63224"/>
        <dbReference type="ChEBI" id="CHEBI:77896"/>
        <dbReference type="EC" id="3.6.1.55"/>
    </reaction>
</comment>
<dbReference type="eggNOG" id="COG0494">
    <property type="taxonomic scope" value="Bacteria"/>
</dbReference>
<dbReference type="GO" id="GO:0008413">
    <property type="term" value="F:8-oxo-7,8-dihydroguanosine triphosphate pyrophosphatase activity"/>
    <property type="evidence" value="ECO:0007669"/>
    <property type="project" value="TreeGrafter"/>
</dbReference>
<dbReference type="GO" id="GO:0046872">
    <property type="term" value="F:metal ion binding"/>
    <property type="evidence" value="ECO:0007669"/>
    <property type="project" value="UniProtKB-KW"/>
</dbReference>
<evidence type="ECO:0000256" key="8">
    <source>
        <dbReference type="ARBA" id="ARBA00022842"/>
    </source>
</evidence>
<dbReference type="RefSeq" id="WP_025348151.1">
    <property type="nucleotide sequence ID" value="NZ_CP006850.1"/>
</dbReference>
<evidence type="ECO:0000256" key="12">
    <source>
        <dbReference type="RuleBase" id="RU003476"/>
    </source>
</evidence>
<keyword evidence="5" id="KW-0479">Metal-binding</keyword>
<accession>W5TBV6</accession>
<dbReference type="HOGENOM" id="CLU_037162_4_0_11"/>
<keyword evidence="7 12" id="KW-0378">Hydrolase</keyword>
<keyword evidence="8" id="KW-0460">Magnesium</keyword>
<dbReference type="PROSITE" id="PS51462">
    <property type="entry name" value="NUDIX"/>
    <property type="match status" value="1"/>
</dbReference>
<reference evidence="14 15" key="1">
    <citation type="journal article" date="2014" name="Appl. Environ. Microbiol.">
        <title>Insights into the Microbial Degradation of Rubber and Gutta-Percha by Analysis of the Complete Genome of Nocardia nova SH22a.</title>
        <authorList>
            <person name="Luo Q."/>
            <person name="Hiessl S."/>
            <person name="Poehlein A."/>
            <person name="Daniel R."/>
            <person name="Steinbuchel A."/>
        </authorList>
    </citation>
    <scope>NUCLEOTIDE SEQUENCE [LARGE SCALE GENOMIC DNA]</scope>
    <source>
        <strain evidence="14">SH22a</strain>
    </source>
</reference>
<evidence type="ECO:0000256" key="4">
    <source>
        <dbReference type="ARBA" id="ARBA00022705"/>
    </source>
</evidence>
<protein>
    <recommendedName>
        <fullName evidence="11">8-oxo-dGTP diphosphatase</fullName>
        <ecNumber evidence="11">3.6.1.55</ecNumber>
    </recommendedName>
</protein>
<keyword evidence="4" id="KW-0235">DNA replication</keyword>
<dbReference type="PANTHER" id="PTHR47707:SF1">
    <property type="entry name" value="NUDIX HYDROLASE FAMILY PROTEIN"/>
    <property type="match status" value="1"/>
</dbReference>
<dbReference type="GO" id="GO:0044715">
    <property type="term" value="F:8-oxo-dGDP phosphatase activity"/>
    <property type="evidence" value="ECO:0007669"/>
    <property type="project" value="TreeGrafter"/>
</dbReference>
<dbReference type="GO" id="GO:0044716">
    <property type="term" value="F:8-oxo-GDP phosphatase activity"/>
    <property type="evidence" value="ECO:0007669"/>
    <property type="project" value="TreeGrafter"/>
</dbReference>
<dbReference type="InterPro" id="IPR020476">
    <property type="entry name" value="Nudix_hydrolase"/>
</dbReference>
<dbReference type="GO" id="GO:0035539">
    <property type="term" value="F:8-oxo-7,8-dihydrodeoxyguanosine triphosphate pyrophosphatase activity"/>
    <property type="evidence" value="ECO:0007669"/>
    <property type="project" value="UniProtKB-EC"/>
</dbReference>